<feature type="compositionally biased region" description="Low complexity" evidence="1">
    <location>
        <begin position="77"/>
        <end position="88"/>
    </location>
</feature>
<feature type="region of interest" description="Disordered" evidence="1">
    <location>
        <begin position="51"/>
        <end position="88"/>
    </location>
</feature>
<accession>A0A8R7TQX9</accession>
<name>A0A8R7TQX9_TRIUA</name>
<protein>
    <submittedName>
        <fullName evidence="2">Uncharacterized protein</fullName>
    </submittedName>
</protein>
<dbReference type="AlphaFoldDB" id="A0A8R7TQX9"/>
<reference evidence="2" key="2">
    <citation type="submission" date="2018-03" db="EMBL/GenBank/DDBJ databases">
        <title>The Triticum urartu genome reveals the dynamic nature of wheat genome evolution.</title>
        <authorList>
            <person name="Ling H."/>
            <person name="Ma B."/>
            <person name="Shi X."/>
            <person name="Liu H."/>
            <person name="Dong L."/>
            <person name="Sun H."/>
            <person name="Cao Y."/>
            <person name="Gao Q."/>
            <person name="Zheng S."/>
            <person name="Li Y."/>
            <person name="Yu Y."/>
            <person name="Du H."/>
            <person name="Qi M."/>
            <person name="Li Y."/>
            <person name="Yu H."/>
            <person name="Cui Y."/>
            <person name="Wang N."/>
            <person name="Chen C."/>
            <person name="Wu H."/>
            <person name="Zhao Y."/>
            <person name="Zhang J."/>
            <person name="Li Y."/>
            <person name="Zhou W."/>
            <person name="Zhang B."/>
            <person name="Hu W."/>
            <person name="Eijk M."/>
            <person name="Tang J."/>
            <person name="Witsenboer H."/>
            <person name="Zhao S."/>
            <person name="Li Z."/>
            <person name="Zhang A."/>
            <person name="Wang D."/>
            <person name="Liang C."/>
        </authorList>
    </citation>
    <scope>NUCLEOTIDE SEQUENCE [LARGE SCALE GENOMIC DNA]</scope>
    <source>
        <strain evidence="2">cv. G1812</strain>
    </source>
</reference>
<reference evidence="2" key="3">
    <citation type="submission" date="2022-06" db="UniProtKB">
        <authorList>
            <consortium name="EnsemblPlants"/>
        </authorList>
    </citation>
    <scope>IDENTIFICATION</scope>
</reference>
<evidence type="ECO:0000313" key="2">
    <source>
        <dbReference type="EnsemblPlants" id="TuG1812G0300000159.01.T01"/>
    </source>
</evidence>
<dbReference type="EnsemblPlants" id="TuG1812G0300000159.01.T01">
    <property type="protein sequence ID" value="TuG1812G0300000159.01.T01"/>
    <property type="gene ID" value="TuG1812G0300000159.01"/>
</dbReference>
<evidence type="ECO:0000313" key="3">
    <source>
        <dbReference type="Proteomes" id="UP000015106"/>
    </source>
</evidence>
<sequence length="119" mass="12537">MLLTEGKLAACTSLWHSSSPAMARSLAILVIIFICCSLPCSTATQVHLDGSRPSFGPPSPQGANPHGCVGRCNNGRPDTTSPATAALTAPQDPAAGYSRLICVYMTHASVPRESWKVYH</sequence>
<evidence type="ECO:0000256" key="1">
    <source>
        <dbReference type="SAM" id="MobiDB-lite"/>
    </source>
</evidence>
<keyword evidence="3" id="KW-1185">Reference proteome</keyword>
<proteinExistence type="predicted"/>
<reference evidence="3" key="1">
    <citation type="journal article" date="2013" name="Nature">
        <title>Draft genome of the wheat A-genome progenitor Triticum urartu.</title>
        <authorList>
            <person name="Ling H.Q."/>
            <person name="Zhao S."/>
            <person name="Liu D."/>
            <person name="Wang J."/>
            <person name="Sun H."/>
            <person name="Zhang C."/>
            <person name="Fan H."/>
            <person name="Li D."/>
            <person name="Dong L."/>
            <person name="Tao Y."/>
            <person name="Gao C."/>
            <person name="Wu H."/>
            <person name="Li Y."/>
            <person name="Cui Y."/>
            <person name="Guo X."/>
            <person name="Zheng S."/>
            <person name="Wang B."/>
            <person name="Yu K."/>
            <person name="Liang Q."/>
            <person name="Yang W."/>
            <person name="Lou X."/>
            <person name="Chen J."/>
            <person name="Feng M."/>
            <person name="Jian J."/>
            <person name="Zhang X."/>
            <person name="Luo G."/>
            <person name="Jiang Y."/>
            <person name="Liu J."/>
            <person name="Wang Z."/>
            <person name="Sha Y."/>
            <person name="Zhang B."/>
            <person name="Wu H."/>
            <person name="Tang D."/>
            <person name="Shen Q."/>
            <person name="Xue P."/>
            <person name="Zou S."/>
            <person name="Wang X."/>
            <person name="Liu X."/>
            <person name="Wang F."/>
            <person name="Yang Y."/>
            <person name="An X."/>
            <person name="Dong Z."/>
            <person name="Zhang K."/>
            <person name="Zhang X."/>
            <person name="Luo M.C."/>
            <person name="Dvorak J."/>
            <person name="Tong Y."/>
            <person name="Wang J."/>
            <person name="Yang H."/>
            <person name="Li Z."/>
            <person name="Wang D."/>
            <person name="Zhang A."/>
            <person name="Wang J."/>
        </authorList>
    </citation>
    <scope>NUCLEOTIDE SEQUENCE</scope>
    <source>
        <strain evidence="3">cv. G1812</strain>
    </source>
</reference>
<dbReference type="Gramene" id="TuG1812G0300000159.01.T01">
    <property type="protein sequence ID" value="TuG1812G0300000159.01.T01"/>
    <property type="gene ID" value="TuG1812G0300000159.01"/>
</dbReference>
<organism evidence="2 3">
    <name type="scientific">Triticum urartu</name>
    <name type="common">Red wild einkorn</name>
    <name type="synonym">Crithodium urartu</name>
    <dbReference type="NCBI Taxonomy" id="4572"/>
    <lineage>
        <taxon>Eukaryota</taxon>
        <taxon>Viridiplantae</taxon>
        <taxon>Streptophyta</taxon>
        <taxon>Embryophyta</taxon>
        <taxon>Tracheophyta</taxon>
        <taxon>Spermatophyta</taxon>
        <taxon>Magnoliopsida</taxon>
        <taxon>Liliopsida</taxon>
        <taxon>Poales</taxon>
        <taxon>Poaceae</taxon>
        <taxon>BOP clade</taxon>
        <taxon>Pooideae</taxon>
        <taxon>Triticodae</taxon>
        <taxon>Triticeae</taxon>
        <taxon>Triticinae</taxon>
        <taxon>Triticum</taxon>
    </lineage>
</organism>
<dbReference type="Proteomes" id="UP000015106">
    <property type="component" value="Chromosome 3"/>
</dbReference>